<dbReference type="AlphaFoldDB" id="A0A5C3N2J1"/>
<gene>
    <name evidence="3" type="ORF">OE88DRAFT_1699698</name>
</gene>
<evidence type="ECO:0000313" key="3">
    <source>
        <dbReference type="EMBL" id="TFK51252.1"/>
    </source>
</evidence>
<protein>
    <submittedName>
        <fullName evidence="3">Amidase signature enzyme</fullName>
    </submittedName>
</protein>
<dbReference type="OrthoDB" id="566138at2759"/>
<reference evidence="3 4" key="1">
    <citation type="journal article" date="2019" name="Nat. Ecol. Evol.">
        <title>Megaphylogeny resolves global patterns of mushroom evolution.</title>
        <authorList>
            <person name="Varga T."/>
            <person name="Krizsan K."/>
            <person name="Foldi C."/>
            <person name="Dima B."/>
            <person name="Sanchez-Garcia M."/>
            <person name="Sanchez-Ramirez S."/>
            <person name="Szollosi G.J."/>
            <person name="Szarkandi J.G."/>
            <person name="Papp V."/>
            <person name="Albert L."/>
            <person name="Andreopoulos W."/>
            <person name="Angelini C."/>
            <person name="Antonin V."/>
            <person name="Barry K.W."/>
            <person name="Bougher N.L."/>
            <person name="Buchanan P."/>
            <person name="Buyck B."/>
            <person name="Bense V."/>
            <person name="Catcheside P."/>
            <person name="Chovatia M."/>
            <person name="Cooper J."/>
            <person name="Damon W."/>
            <person name="Desjardin D."/>
            <person name="Finy P."/>
            <person name="Geml J."/>
            <person name="Haridas S."/>
            <person name="Hughes K."/>
            <person name="Justo A."/>
            <person name="Karasinski D."/>
            <person name="Kautmanova I."/>
            <person name="Kiss B."/>
            <person name="Kocsube S."/>
            <person name="Kotiranta H."/>
            <person name="LaButti K.M."/>
            <person name="Lechner B.E."/>
            <person name="Liimatainen K."/>
            <person name="Lipzen A."/>
            <person name="Lukacs Z."/>
            <person name="Mihaltcheva S."/>
            <person name="Morgado L.N."/>
            <person name="Niskanen T."/>
            <person name="Noordeloos M.E."/>
            <person name="Ohm R.A."/>
            <person name="Ortiz-Santana B."/>
            <person name="Ovrebo C."/>
            <person name="Racz N."/>
            <person name="Riley R."/>
            <person name="Savchenko A."/>
            <person name="Shiryaev A."/>
            <person name="Soop K."/>
            <person name="Spirin V."/>
            <person name="Szebenyi C."/>
            <person name="Tomsovsky M."/>
            <person name="Tulloss R.E."/>
            <person name="Uehling J."/>
            <person name="Grigoriev I.V."/>
            <person name="Vagvolgyi C."/>
            <person name="Papp T."/>
            <person name="Martin F.M."/>
            <person name="Miettinen O."/>
            <person name="Hibbett D.S."/>
            <person name="Nagy L.G."/>
        </authorList>
    </citation>
    <scope>NUCLEOTIDE SEQUENCE [LARGE SCALE GENOMIC DNA]</scope>
    <source>
        <strain evidence="3 4">OMC1185</strain>
    </source>
</reference>
<dbReference type="InterPro" id="IPR023631">
    <property type="entry name" value="Amidase_dom"/>
</dbReference>
<feature type="domain" description="Amidase" evidence="2">
    <location>
        <begin position="73"/>
        <end position="528"/>
    </location>
</feature>
<dbReference type="InterPro" id="IPR036928">
    <property type="entry name" value="AS_sf"/>
</dbReference>
<accession>A0A5C3N2J1</accession>
<name>A0A5C3N2J1_9AGAM</name>
<dbReference type="PANTHER" id="PTHR42678">
    <property type="entry name" value="AMIDASE"/>
    <property type="match status" value="1"/>
</dbReference>
<dbReference type="Gene3D" id="3.90.1300.10">
    <property type="entry name" value="Amidase signature (AS) domain"/>
    <property type="match status" value="1"/>
</dbReference>
<proteinExistence type="predicted"/>
<feature type="signal peptide" evidence="1">
    <location>
        <begin position="1"/>
        <end position="21"/>
    </location>
</feature>
<evidence type="ECO:0000256" key="1">
    <source>
        <dbReference type="SAM" id="SignalP"/>
    </source>
</evidence>
<evidence type="ECO:0000259" key="2">
    <source>
        <dbReference type="Pfam" id="PF01425"/>
    </source>
</evidence>
<keyword evidence="1" id="KW-0732">Signal</keyword>
<keyword evidence="4" id="KW-1185">Reference proteome</keyword>
<sequence length="552" mass="58880">MARACILYCWFIVCFALSSSARDVLEDDLYLVGTSIALSNAPNSTTASFDPREATIASVQHALFHQGVSCRTIVQSFLDRIEAYDKQGPYLNAVITTNPNALTYADELDQKLAESGFVPGALHCVPTILKDNYDTFDMPTTGGSLSLKGAQPAVDASAVQRIRAAGAVIIAKANLHEFAISGLTISSVLGQTKNPYDLTRTPGGSSGGTGASVAASFAVMGTGTDTVNSIRSPTSANSLVGIRPTRGLVSRDGIVPLSYTQDAIGPLARTVFDAATLLGVMAGYNPGDNVSALGVGQYQDYASYALQGARNLSLFQGLRVGVVDILVNQTESDPEVYQVNKVFNATLATLNQAGATILHVTDPTLDITHLSAVFDVQIYEFRTELDNYLQNYNGTVPANSLDEIVSQNLYEKGDAYTGAFMRNATVPLNNETNPEYFTRRSGIDGLRTQLALRFAEQNLDVMFYPHQSRLVVPIGSPTQSGRNGLVAALTGLPAIGVPGGFSEPTDTAPIGVPVGVEFMGRPFTEARLVEIAAAFERLTRARRAPLSTWEIV</sequence>
<dbReference type="Pfam" id="PF01425">
    <property type="entry name" value="Amidase"/>
    <property type="match status" value="1"/>
</dbReference>
<organism evidence="3 4">
    <name type="scientific">Heliocybe sulcata</name>
    <dbReference type="NCBI Taxonomy" id="5364"/>
    <lineage>
        <taxon>Eukaryota</taxon>
        <taxon>Fungi</taxon>
        <taxon>Dikarya</taxon>
        <taxon>Basidiomycota</taxon>
        <taxon>Agaricomycotina</taxon>
        <taxon>Agaricomycetes</taxon>
        <taxon>Gloeophyllales</taxon>
        <taxon>Gloeophyllaceae</taxon>
        <taxon>Heliocybe</taxon>
    </lineage>
</organism>
<dbReference type="STRING" id="5364.A0A5C3N2J1"/>
<dbReference type="SUPFAM" id="SSF75304">
    <property type="entry name" value="Amidase signature (AS) enzymes"/>
    <property type="match status" value="1"/>
</dbReference>
<dbReference type="EMBL" id="ML213511">
    <property type="protein sequence ID" value="TFK51252.1"/>
    <property type="molecule type" value="Genomic_DNA"/>
</dbReference>
<dbReference type="Proteomes" id="UP000305948">
    <property type="component" value="Unassembled WGS sequence"/>
</dbReference>
<evidence type="ECO:0000313" key="4">
    <source>
        <dbReference type="Proteomes" id="UP000305948"/>
    </source>
</evidence>
<dbReference type="PANTHER" id="PTHR42678:SF5">
    <property type="entry name" value="GLUTAMYL-TRNA(GLN) AMIDOTRANSFERASE SUBUNIT A"/>
    <property type="match status" value="1"/>
</dbReference>
<feature type="chain" id="PRO_5022728970" evidence="1">
    <location>
        <begin position="22"/>
        <end position="552"/>
    </location>
</feature>